<dbReference type="RefSeq" id="WP_376840023.1">
    <property type="nucleotide sequence ID" value="NZ_JBHMAU010000047.1"/>
</dbReference>
<evidence type="ECO:0000256" key="8">
    <source>
        <dbReference type="SAM" id="Phobius"/>
    </source>
</evidence>
<feature type="transmembrane region" description="Helical" evidence="8">
    <location>
        <begin position="20"/>
        <end position="46"/>
    </location>
</feature>
<dbReference type="EMBL" id="JBHMAU010000047">
    <property type="protein sequence ID" value="MFB9776213.1"/>
    <property type="molecule type" value="Genomic_DNA"/>
</dbReference>
<keyword evidence="6 8" id="KW-0472">Membrane</keyword>
<keyword evidence="2" id="KW-0813">Transport</keyword>
<dbReference type="Gene3D" id="1.20.1250.20">
    <property type="entry name" value="MFS general substrate transporter like domains"/>
    <property type="match status" value="1"/>
</dbReference>
<feature type="transmembrane region" description="Helical" evidence="8">
    <location>
        <begin position="319"/>
        <end position="336"/>
    </location>
</feature>
<dbReference type="Proteomes" id="UP001589707">
    <property type="component" value="Unassembled WGS sequence"/>
</dbReference>
<dbReference type="InterPro" id="IPR011701">
    <property type="entry name" value="MFS"/>
</dbReference>
<evidence type="ECO:0000256" key="2">
    <source>
        <dbReference type="ARBA" id="ARBA00022448"/>
    </source>
</evidence>
<feature type="region of interest" description="Disordered" evidence="7">
    <location>
        <begin position="444"/>
        <end position="519"/>
    </location>
</feature>
<evidence type="ECO:0000256" key="5">
    <source>
        <dbReference type="ARBA" id="ARBA00022989"/>
    </source>
</evidence>
<feature type="compositionally biased region" description="Low complexity" evidence="7">
    <location>
        <begin position="464"/>
        <end position="497"/>
    </location>
</feature>
<dbReference type="PROSITE" id="PS50850">
    <property type="entry name" value="MFS"/>
    <property type="match status" value="1"/>
</dbReference>
<dbReference type="CDD" id="cd17369">
    <property type="entry name" value="MFS_ShiA_like"/>
    <property type="match status" value="1"/>
</dbReference>
<feature type="transmembrane region" description="Helical" evidence="8">
    <location>
        <begin position="92"/>
        <end position="111"/>
    </location>
</feature>
<dbReference type="InterPro" id="IPR005829">
    <property type="entry name" value="Sugar_transporter_CS"/>
</dbReference>
<keyword evidence="11" id="KW-1185">Reference proteome</keyword>
<evidence type="ECO:0000259" key="9">
    <source>
        <dbReference type="PROSITE" id="PS50850"/>
    </source>
</evidence>
<evidence type="ECO:0000256" key="3">
    <source>
        <dbReference type="ARBA" id="ARBA00022475"/>
    </source>
</evidence>
<protein>
    <submittedName>
        <fullName evidence="10">MFS transporter</fullName>
    </submittedName>
</protein>
<feature type="transmembrane region" description="Helical" evidence="8">
    <location>
        <begin position="58"/>
        <end position="80"/>
    </location>
</feature>
<feature type="transmembrane region" description="Helical" evidence="8">
    <location>
        <begin position="193"/>
        <end position="212"/>
    </location>
</feature>
<dbReference type="InterPro" id="IPR020846">
    <property type="entry name" value="MFS_dom"/>
</dbReference>
<dbReference type="PANTHER" id="PTHR43045:SF1">
    <property type="entry name" value="SHIKIMATE TRANSPORTER"/>
    <property type="match status" value="1"/>
</dbReference>
<accession>A0ABV5X1A1</accession>
<dbReference type="SUPFAM" id="SSF103473">
    <property type="entry name" value="MFS general substrate transporter"/>
    <property type="match status" value="1"/>
</dbReference>
<reference evidence="10 11" key="1">
    <citation type="submission" date="2024-09" db="EMBL/GenBank/DDBJ databases">
        <authorList>
            <person name="Sun Q."/>
            <person name="Mori K."/>
        </authorList>
    </citation>
    <scope>NUCLEOTIDE SEQUENCE [LARGE SCALE GENOMIC DNA]</scope>
    <source>
        <strain evidence="10 11">JCM 11683</strain>
    </source>
</reference>
<keyword evidence="3" id="KW-1003">Cell membrane</keyword>
<feature type="transmembrane region" description="Helical" evidence="8">
    <location>
        <begin position="342"/>
        <end position="360"/>
    </location>
</feature>
<dbReference type="PROSITE" id="PS00216">
    <property type="entry name" value="SUGAR_TRANSPORT_1"/>
    <property type="match status" value="1"/>
</dbReference>
<evidence type="ECO:0000313" key="10">
    <source>
        <dbReference type="EMBL" id="MFB9776213.1"/>
    </source>
</evidence>
<evidence type="ECO:0000256" key="4">
    <source>
        <dbReference type="ARBA" id="ARBA00022692"/>
    </source>
</evidence>
<dbReference type="PANTHER" id="PTHR43045">
    <property type="entry name" value="SHIKIMATE TRANSPORTER"/>
    <property type="match status" value="1"/>
</dbReference>
<feature type="transmembrane region" description="Helical" evidence="8">
    <location>
        <begin position="287"/>
        <end position="307"/>
    </location>
</feature>
<feature type="transmembrane region" description="Helical" evidence="8">
    <location>
        <begin position="372"/>
        <end position="398"/>
    </location>
</feature>
<feature type="transmembrane region" description="Helical" evidence="8">
    <location>
        <begin position="169"/>
        <end position="187"/>
    </location>
</feature>
<dbReference type="InterPro" id="IPR036259">
    <property type="entry name" value="MFS_trans_sf"/>
</dbReference>
<comment type="caution">
    <text evidence="10">The sequence shown here is derived from an EMBL/GenBank/DDBJ whole genome shotgun (WGS) entry which is preliminary data.</text>
</comment>
<comment type="subcellular location">
    <subcellularLocation>
        <location evidence="1">Cell membrane</location>
        <topology evidence="1">Multi-pass membrane protein</topology>
    </subcellularLocation>
</comment>
<evidence type="ECO:0000256" key="6">
    <source>
        <dbReference type="ARBA" id="ARBA00023136"/>
    </source>
</evidence>
<feature type="domain" description="Major facilitator superfamily (MFS) profile" evidence="9">
    <location>
        <begin position="20"/>
        <end position="434"/>
    </location>
</feature>
<feature type="transmembrane region" description="Helical" evidence="8">
    <location>
        <begin position="243"/>
        <end position="263"/>
    </location>
</feature>
<evidence type="ECO:0000313" key="11">
    <source>
        <dbReference type="Proteomes" id="UP001589707"/>
    </source>
</evidence>
<evidence type="ECO:0000256" key="7">
    <source>
        <dbReference type="SAM" id="MobiDB-lite"/>
    </source>
</evidence>
<dbReference type="Pfam" id="PF07690">
    <property type="entry name" value="MFS_1"/>
    <property type="match status" value="1"/>
</dbReference>
<keyword evidence="5 8" id="KW-1133">Transmembrane helix</keyword>
<evidence type="ECO:0000256" key="1">
    <source>
        <dbReference type="ARBA" id="ARBA00004651"/>
    </source>
</evidence>
<organism evidence="10 11">
    <name type="scientific">Brevibacterium otitidis</name>
    <dbReference type="NCBI Taxonomy" id="53364"/>
    <lineage>
        <taxon>Bacteria</taxon>
        <taxon>Bacillati</taxon>
        <taxon>Actinomycetota</taxon>
        <taxon>Actinomycetes</taxon>
        <taxon>Micrococcales</taxon>
        <taxon>Brevibacteriaceae</taxon>
        <taxon>Brevibacterium</taxon>
    </lineage>
</organism>
<name>A0ABV5X1A1_9MICO</name>
<gene>
    <name evidence="10" type="ORF">ACFFN1_07320</name>
</gene>
<proteinExistence type="predicted"/>
<sequence length="519" mass="54204">MSAASAVTTSPTSARERRKVAFAAVIGTTIEWYDYFVYAAAAGLIFGQLFFEPAGAQFAVIISFASVGISFLFRPLGAFLAGHYGDKLGRRFILVVTLIGMGAATVLIGLLPTYETIGLAAPLLLIGLRILQGISAGGEWGGAVLMAVEHAPSHRRGLFGAMPQIGVPFGLLLASAMMAIMTAIFPGDAFLQWGWRIPFLFSIVLVGVGYWIRRSVEESPVFAEIAERCEQASAPVVSLFARYAPLVLLAACVFAGNSAVGYMTTGGYVQHYATDAEGPVALPPGPVLWAVTISSVTWLLATFVAGWVSDHLGRKNTYLLGWVLQGAAVVALFPLVNTASVGMLILALVLLTIGLGLTYGPQAAWYTELFPASVRFSGVSISYALGSIIGGAFAPMIAKSIQQATHSSTGVTYYLLGMTALGLIATLLLRDRCGIDLSPNAEEEQTRGIYVGSHHRTGPHTPARKAAPASGAAPGEVTAASTPASGRAATASGAGPDTTDHATTDYATTNPDRLGTAGR</sequence>
<feature type="transmembrane region" description="Helical" evidence="8">
    <location>
        <begin position="410"/>
        <end position="429"/>
    </location>
</feature>
<keyword evidence="4 8" id="KW-0812">Transmembrane</keyword>